<reference evidence="10" key="1">
    <citation type="submission" date="2021-01" db="EMBL/GenBank/DDBJ databases">
        <title>Adiantum capillus-veneris genome.</title>
        <authorList>
            <person name="Fang Y."/>
            <person name="Liao Q."/>
        </authorList>
    </citation>
    <scope>NUCLEOTIDE SEQUENCE</scope>
    <source>
        <strain evidence="10">H3</strain>
        <tissue evidence="10">Leaf</tissue>
    </source>
</reference>
<dbReference type="InterPro" id="IPR007504">
    <property type="entry name" value="H/ACA_rnp_Gar1/Naf1"/>
</dbReference>
<keyword evidence="5" id="KW-0698">rRNA processing</keyword>
<evidence type="ECO:0000256" key="8">
    <source>
        <dbReference type="ARBA" id="ARBA00023242"/>
    </source>
</evidence>
<evidence type="ECO:0000256" key="7">
    <source>
        <dbReference type="ARBA" id="ARBA00022884"/>
    </source>
</evidence>
<evidence type="ECO:0000256" key="4">
    <source>
        <dbReference type="ARBA" id="ARBA00022517"/>
    </source>
</evidence>
<sequence length="997" mass="109475">MTELGVEAGPKSQTSFIAASENDGENRQVALDADFSALPLVTRSMDGEKVALEETLAPVPSTAPAIQALHRPEVELCSSAVAIPYAETTTPHTEHDRTLDHDFVTPADLKESANSAPGETPAFVHEKCMPSKPVCENMLTVTHDNGRPCTHAELECDAKEVNMVAHGSPRAGAVPRVEAMSNSAMIAMSMVDSVTDNLVNVSIQHAMNSGGEHLHNEFGKSSENGKGSYSCNEEECKGGPPEKISLDDKPTHHSARIDEMLVESSRDNDLMCSIKDPSTLDSNSDASGDNDCDNEADDGSVMEEDEDDLNERVEQESEGSDSSSSTSTLSFSSSGDDEEVGHFRFMKNLKQKLEMEAESECEEGELKEFPSQIKKTSIKKKALIESSDDEEGLKEPVRSRNESKDLPHVPKVSVTIQPHHTMVPAGFVSSVVGESLIVEGSEGQQPLSEGSIVWLTEQRVPLGIVDELFGPVKKPFYVVRYNDASEIPEDAKVGAKVSYVREFADFVLNHPNLYAKGYDNTVENDEELSDSEVYFSDDEKEAEYKRAKPRMKRGNSELRTPDIDTKQHQEKRMQGKRSSKDNRNQRSRGDNARTFQSNNDFPARPSRQQNPPFQRRQGERDLPFQQRPNDTETPYHYRQDEREPSFTNSGGGTMHKSHNRHFQNRSPGRQFRSQQSQRVSADAGVISKQQGQVSKKDQRHASPRPISQDVQPTHSNQSSESTSWEPQPPQTLVPQPQAWHTNQPLVSPNMASPQLPGVQHSQMPVCNAAVVVGAVSQVAGTLCGLPTTNNVPVQSGLPMHQPPVFHQVPLQQQFSSFGAHQFSPQMSPNMGVQMGNQVQAGYSMGVGPVAAFSAPVLGIPVGSAASTPSNCTAHNQQYSSFAPAAYAARAAHAAFNWDTCRLVAAAKLTSRWLLAEAISAETTVWEAPSQGSKSAVYVQVHLSRKYPFWFYFSLLLQDVMGLTKSVKYVGMEVYSLWLALLKSACWLLKENDLSGPQ</sequence>
<dbReference type="FunFam" id="2.40.10.230:FF:000002">
    <property type="entry name" value="H/ACA ribonucleoprotein complex non-core subunit NAF1"/>
    <property type="match status" value="1"/>
</dbReference>
<evidence type="ECO:0000256" key="1">
    <source>
        <dbReference type="ARBA" id="ARBA00004123"/>
    </source>
</evidence>
<feature type="region of interest" description="Disordered" evidence="9">
    <location>
        <begin position="525"/>
        <end position="749"/>
    </location>
</feature>
<gene>
    <name evidence="10" type="ORF">GOP47_0002898</name>
</gene>
<comment type="similarity">
    <text evidence="2">Belongs to the NAF1 family.</text>
</comment>
<evidence type="ECO:0000313" key="11">
    <source>
        <dbReference type="Proteomes" id="UP000886520"/>
    </source>
</evidence>
<dbReference type="OrthoDB" id="21550at2759"/>
<evidence type="ECO:0000256" key="6">
    <source>
        <dbReference type="ARBA" id="ARBA00022553"/>
    </source>
</evidence>
<name>A0A9D4ZS11_ADICA</name>
<feature type="compositionally biased region" description="Low complexity" evidence="9">
    <location>
        <begin position="665"/>
        <end position="680"/>
    </location>
</feature>
<feature type="compositionally biased region" description="Polar residues" evidence="9">
    <location>
        <begin position="593"/>
        <end position="612"/>
    </location>
</feature>
<dbReference type="InterPro" id="IPR038664">
    <property type="entry name" value="Gar1/Naf1_Cbf5-bd_sf"/>
</dbReference>
<dbReference type="AlphaFoldDB" id="A0A9D4ZS11"/>
<keyword evidence="8" id="KW-0539">Nucleus</keyword>
<evidence type="ECO:0000313" key="10">
    <source>
        <dbReference type="EMBL" id="KAI5083155.1"/>
    </source>
</evidence>
<keyword evidence="4" id="KW-0690">Ribosome biogenesis</keyword>
<dbReference type="GO" id="GO:0005732">
    <property type="term" value="C:sno(s)RNA-containing ribonucleoprotein complex"/>
    <property type="evidence" value="ECO:0007669"/>
    <property type="project" value="InterPro"/>
</dbReference>
<dbReference type="Gene3D" id="2.40.10.230">
    <property type="entry name" value="Probable tRNA pseudouridine synthase domain"/>
    <property type="match status" value="1"/>
</dbReference>
<dbReference type="InterPro" id="IPR009000">
    <property type="entry name" value="Transl_B-barrel_sf"/>
</dbReference>
<dbReference type="EMBL" id="JABFUD020000002">
    <property type="protein sequence ID" value="KAI5083155.1"/>
    <property type="molecule type" value="Genomic_DNA"/>
</dbReference>
<proteinExistence type="inferred from homology"/>
<dbReference type="Proteomes" id="UP000886520">
    <property type="component" value="Chromosome 3"/>
</dbReference>
<comment type="caution">
    <text evidence="10">The sequence shown here is derived from an EMBL/GenBank/DDBJ whole genome shotgun (WGS) entry which is preliminary data.</text>
</comment>
<feature type="region of interest" description="Disordered" evidence="9">
    <location>
        <begin position="1"/>
        <end position="24"/>
    </location>
</feature>
<protein>
    <recommendedName>
        <fullName evidence="3">H/ACA ribonucleoprotein complex non-core subunit NAF1</fullName>
    </recommendedName>
</protein>
<dbReference type="GO" id="GO:0000493">
    <property type="term" value="P:box H/ACA snoRNP assembly"/>
    <property type="evidence" value="ECO:0007669"/>
    <property type="project" value="InterPro"/>
</dbReference>
<feature type="compositionally biased region" description="Acidic residues" evidence="9">
    <location>
        <begin position="525"/>
        <end position="541"/>
    </location>
</feature>
<organism evidence="10 11">
    <name type="scientific">Adiantum capillus-veneris</name>
    <name type="common">Maidenhair fern</name>
    <dbReference type="NCBI Taxonomy" id="13818"/>
    <lineage>
        <taxon>Eukaryota</taxon>
        <taxon>Viridiplantae</taxon>
        <taxon>Streptophyta</taxon>
        <taxon>Embryophyta</taxon>
        <taxon>Tracheophyta</taxon>
        <taxon>Polypodiopsida</taxon>
        <taxon>Polypodiidae</taxon>
        <taxon>Polypodiales</taxon>
        <taxon>Pteridineae</taxon>
        <taxon>Pteridaceae</taxon>
        <taxon>Vittarioideae</taxon>
        <taxon>Adiantum</taxon>
    </lineage>
</organism>
<comment type="subcellular location">
    <subcellularLocation>
        <location evidence="1">Nucleus</location>
    </subcellularLocation>
</comment>
<feature type="compositionally biased region" description="Low complexity" evidence="9">
    <location>
        <begin position="320"/>
        <end position="334"/>
    </location>
</feature>
<feature type="compositionally biased region" description="Polar residues" evidence="9">
    <location>
        <begin position="738"/>
        <end position="749"/>
    </location>
</feature>
<feature type="compositionally biased region" description="Basic and acidic residues" evidence="9">
    <location>
        <begin position="554"/>
        <end position="591"/>
    </location>
</feature>
<feature type="region of interest" description="Disordered" evidence="9">
    <location>
        <begin position="268"/>
        <end position="338"/>
    </location>
</feature>
<evidence type="ECO:0000256" key="3">
    <source>
        <dbReference type="ARBA" id="ARBA00021438"/>
    </source>
</evidence>
<dbReference type="PANTHER" id="PTHR31633">
    <property type="entry name" value="H/ACA RIBONUCLEOPROTEIN COMPLEX NON-CORE SUBUNIT NAF1"/>
    <property type="match status" value="1"/>
</dbReference>
<dbReference type="GO" id="GO:0005634">
    <property type="term" value="C:nucleus"/>
    <property type="evidence" value="ECO:0007669"/>
    <property type="project" value="UniProtKB-SubCell"/>
</dbReference>
<feature type="compositionally biased region" description="Polar residues" evidence="9">
    <location>
        <begin position="221"/>
        <end position="231"/>
    </location>
</feature>
<evidence type="ECO:0000256" key="5">
    <source>
        <dbReference type="ARBA" id="ARBA00022552"/>
    </source>
</evidence>
<feature type="compositionally biased region" description="Basic and acidic residues" evidence="9">
    <location>
        <begin position="393"/>
        <end position="406"/>
    </location>
</feature>
<feature type="compositionally biased region" description="Polar residues" evidence="9">
    <location>
        <begin position="708"/>
        <end position="725"/>
    </location>
</feature>
<feature type="region of interest" description="Disordered" evidence="9">
    <location>
        <begin position="210"/>
        <end position="251"/>
    </location>
</feature>
<dbReference type="GO" id="GO:0006364">
    <property type="term" value="P:rRNA processing"/>
    <property type="evidence" value="ECO:0007669"/>
    <property type="project" value="UniProtKB-KW"/>
</dbReference>
<dbReference type="SUPFAM" id="SSF50447">
    <property type="entry name" value="Translation proteins"/>
    <property type="match status" value="1"/>
</dbReference>
<accession>A0A9D4ZS11</accession>
<evidence type="ECO:0000256" key="9">
    <source>
        <dbReference type="SAM" id="MobiDB-lite"/>
    </source>
</evidence>
<keyword evidence="7" id="KW-0694">RNA-binding</keyword>
<dbReference type="PANTHER" id="PTHR31633:SF1">
    <property type="entry name" value="H_ACA RIBONUCLEOPROTEIN COMPLEX NON-CORE SUBUNIT NAF1"/>
    <property type="match status" value="1"/>
</dbReference>
<dbReference type="GO" id="GO:0003723">
    <property type="term" value="F:RNA binding"/>
    <property type="evidence" value="ECO:0007669"/>
    <property type="project" value="UniProtKB-KW"/>
</dbReference>
<keyword evidence="6" id="KW-0597">Phosphoprotein</keyword>
<evidence type="ECO:0000256" key="2">
    <source>
        <dbReference type="ARBA" id="ARBA00009801"/>
    </source>
</evidence>
<feature type="compositionally biased region" description="Acidic residues" evidence="9">
    <location>
        <begin position="288"/>
        <end position="309"/>
    </location>
</feature>
<dbReference type="Pfam" id="PF04410">
    <property type="entry name" value="Gar1"/>
    <property type="match status" value="1"/>
</dbReference>
<dbReference type="InterPro" id="IPR040309">
    <property type="entry name" value="Naf1"/>
</dbReference>
<dbReference type="GO" id="GO:0001522">
    <property type="term" value="P:pseudouridine synthesis"/>
    <property type="evidence" value="ECO:0007669"/>
    <property type="project" value="InterPro"/>
</dbReference>
<feature type="compositionally biased region" description="Basic and acidic residues" evidence="9">
    <location>
        <begin position="629"/>
        <end position="644"/>
    </location>
</feature>
<keyword evidence="11" id="KW-1185">Reference proteome</keyword>
<feature type="region of interest" description="Disordered" evidence="9">
    <location>
        <begin position="379"/>
        <end position="406"/>
    </location>
</feature>